<feature type="region of interest" description="Disordered" evidence="1">
    <location>
        <begin position="109"/>
        <end position="143"/>
    </location>
</feature>
<evidence type="ECO:0000313" key="2">
    <source>
        <dbReference type="EMBL" id="CAA7269528.1"/>
    </source>
</evidence>
<proteinExistence type="predicted"/>
<dbReference type="OrthoDB" id="10398882at2759"/>
<feature type="region of interest" description="Disordered" evidence="1">
    <location>
        <begin position="1"/>
        <end position="83"/>
    </location>
</feature>
<dbReference type="AlphaFoldDB" id="A0A8S0WB81"/>
<feature type="compositionally biased region" description="Basic and acidic residues" evidence="1">
    <location>
        <begin position="109"/>
        <end position="118"/>
    </location>
</feature>
<dbReference type="Proteomes" id="UP000467700">
    <property type="component" value="Unassembled WGS sequence"/>
</dbReference>
<evidence type="ECO:0000256" key="1">
    <source>
        <dbReference type="SAM" id="MobiDB-lite"/>
    </source>
</evidence>
<protein>
    <submittedName>
        <fullName evidence="2">Uncharacterized protein</fullName>
    </submittedName>
</protein>
<feature type="compositionally biased region" description="Acidic residues" evidence="1">
    <location>
        <begin position="16"/>
        <end position="30"/>
    </location>
</feature>
<reference evidence="2 3" key="1">
    <citation type="submission" date="2020-01" db="EMBL/GenBank/DDBJ databases">
        <authorList>
            <person name="Gupta K D."/>
        </authorList>
    </citation>
    <scope>NUCLEOTIDE SEQUENCE [LARGE SCALE GENOMIC DNA]</scope>
</reference>
<feature type="compositionally biased region" description="Acidic residues" evidence="1">
    <location>
        <begin position="65"/>
        <end position="74"/>
    </location>
</feature>
<keyword evidence="3" id="KW-1185">Reference proteome</keyword>
<evidence type="ECO:0000313" key="3">
    <source>
        <dbReference type="Proteomes" id="UP000467700"/>
    </source>
</evidence>
<sequence length="143" mass="16042">MDDYYFLDAYEHSESSEEELQSGEEEETELFDLYAQRGTSVSPSPSLSTDYDDETSEDRVTAAECETDDNESEDITTPTTAQPKRTVHFKTPVEDAVPGVDVFLEEDGQRHGEGDAALHPKHPPQVVHGRNMGECSEYLSDHR</sequence>
<name>A0A8S0WB81_CYCAE</name>
<accession>A0A8S0WB81</accession>
<comment type="caution">
    <text evidence="2">The sequence shown here is derived from an EMBL/GenBank/DDBJ whole genome shotgun (WGS) entry which is preliminary data.</text>
</comment>
<organism evidence="2 3">
    <name type="scientific">Cyclocybe aegerita</name>
    <name type="common">Black poplar mushroom</name>
    <name type="synonym">Agrocybe aegerita</name>
    <dbReference type="NCBI Taxonomy" id="1973307"/>
    <lineage>
        <taxon>Eukaryota</taxon>
        <taxon>Fungi</taxon>
        <taxon>Dikarya</taxon>
        <taxon>Basidiomycota</taxon>
        <taxon>Agaricomycotina</taxon>
        <taxon>Agaricomycetes</taxon>
        <taxon>Agaricomycetidae</taxon>
        <taxon>Agaricales</taxon>
        <taxon>Agaricineae</taxon>
        <taxon>Bolbitiaceae</taxon>
        <taxon>Cyclocybe</taxon>
    </lineage>
</organism>
<feature type="compositionally biased region" description="Polar residues" evidence="1">
    <location>
        <begin position="37"/>
        <end position="49"/>
    </location>
</feature>
<dbReference type="EMBL" id="CACVBS010000079">
    <property type="protein sequence ID" value="CAA7269528.1"/>
    <property type="molecule type" value="Genomic_DNA"/>
</dbReference>
<gene>
    <name evidence="2" type="ORF">AAE3_LOCUS11985</name>
</gene>